<dbReference type="EMBL" id="JAWWNJ010000004">
    <property type="protein sequence ID" value="KAK7057358.1"/>
    <property type="molecule type" value="Genomic_DNA"/>
</dbReference>
<sequence>MYCSASTTSASPCPPRKKPIAAIDQESEIGYFRNPQKQVSPPFEEAGGRIWTDDARPIDKPNTQECRWLHPLKDDRILAKSLQWSCTLISHQSGPRWGVPHLAIHKSYRFVWKLSCNRRGITGADARKKERRSKDLHEPAEGSSMMVKPFEKDARVGTKGNCEKYVVSSFVKGVEFVRDEREGWLGSETRADEEEGRASSKRSTAPRPICRSVEGDIASISQIRLADFESPDRRRQRSERVAKCAG</sequence>
<feature type="region of interest" description="Disordered" evidence="1">
    <location>
        <begin position="31"/>
        <end position="56"/>
    </location>
</feature>
<keyword evidence="3" id="KW-1185">Reference proteome</keyword>
<feature type="region of interest" description="Disordered" evidence="1">
    <location>
        <begin position="124"/>
        <end position="146"/>
    </location>
</feature>
<gene>
    <name evidence="2" type="ORF">R3P38DRAFT_2759625</name>
</gene>
<dbReference type="Proteomes" id="UP001362999">
    <property type="component" value="Unassembled WGS sequence"/>
</dbReference>
<dbReference type="AlphaFoldDB" id="A0AAW0DYD0"/>
<evidence type="ECO:0000313" key="2">
    <source>
        <dbReference type="EMBL" id="KAK7057358.1"/>
    </source>
</evidence>
<reference evidence="2 3" key="1">
    <citation type="journal article" date="2024" name="J Genomics">
        <title>Draft genome sequencing and assembly of Favolaschia claudopus CIRM-BRFM 2984 isolated from oak limbs.</title>
        <authorList>
            <person name="Navarro D."/>
            <person name="Drula E."/>
            <person name="Chaduli D."/>
            <person name="Cazenave R."/>
            <person name="Ahrendt S."/>
            <person name="Wang J."/>
            <person name="Lipzen A."/>
            <person name="Daum C."/>
            <person name="Barry K."/>
            <person name="Grigoriev I.V."/>
            <person name="Favel A."/>
            <person name="Rosso M.N."/>
            <person name="Martin F."/>
        </authorList>
    </citation>
    <scope>NUCLEOTIDE SEQUENCE [LARGE SCALE GENOMIC DNA]</scope>
    <source>
        <strain evidence="2 3">CIRM-BRFM 2984</strain>
    </source>
</reference>
<name>A0AAW0DYD0_9AGAR</name>
<evidence type="ECO:0000313" key="3">
    <source>
        <dbReference type="Proteomes" id="UP001362999"/>
    </source>
</evidence>
<organism evidence="2 3">
    <name type="scientific">Favolaschia claudopus</name>
    <dbReference type="NCBI Taxonomy" id="2862362"/>
    <lineage>
        <taxon>Eukaryota</taxon>
        <taxon>Fungi</taxon>
        <taxon>Dikarya</taxon>
        <taxon>Basidiomycota</taxon>
        <taxon>Agaricomycotina</taxon>
        <taxon>Agaricomycetes</taxon>
        <taxon>Agaricomycetidae</taxon>
        <taxon>Agaricales</taxon>
        <taxon>Marasmiineae</taxon>
        <taxon>Mycenaceae</taxon>
        <taxon>Favolaschia</taxon>
    </lineage>
</organism>
<feature type="region of interest" description="Disordered" evidence="1">
    <location>
        <begin position="187"/>
        <end position="210"/>
    </location>
</feature>
<comment type="caution">
    <text evidence="2">The sequence shown here is derived from an EMBL/GenBank/DDBJ whole genome shotgun (WGS) entry which is preliminary data.</text>
</comment>
<evidence type="ECO:0000256" key="1">
    <source>
        <dbReference type="SAM" id="MobiDB-lite"/>
    </source>
</evidence>
<protein>
    <submittedName>
        <fullName evidence="2">Uncharacterized protein</fullName>
    </submittedName>
</protein>
<accession>A0AAW0DYD0</accession>
<proteinExistence type="predicted"/>
<feature type="compositionally biased region" description="Basic and acidic residues" evidence="1">
    <location>
        <begin position="125"/>
        <end position="140"/>
    </location>
</feature>